<gene>
    <name evidence="2" type="ORF">IL334_005648</name>
</gene>
<keyword evidence="1" id="KW-0732">Signal</keyword>
<proteinExistence type="predicted"/>
<evidence type="ECO:0000256" key="1">
    <source>
        <dbReference type="SAM" id="SignalP"/>
    </source>
</evidence>
<evidence type="ECO:0008006" key="4">
    <source>
        <dbReference type="Google" id="ProtNLM"/>
    </source>
</evidence>
<dbReference type="RefSeq" id="XP_062793408.1">
    <property type="nucleotide sequence ID" value="XM_062937357.1"/>
</dbReference>
<reference evidence="2 3" key="1">
    <citation type="submission" date="2024-01" db="EMBL/GenBank/DDBJ databases">
        <title>Comparative genomics of Cryptococcus and Kwoniella reveals pathogenesis evolution and contrasting modes of karyotype evolution via chromosome fusion or intercentromeric recombination.</title>
        <authorList>
            <person name="Coelho M.A."/>
            <person name="David-Palma M."/>
            <person name="Shea T."/>
            <person name="Bowers K."/>
            <person name="McGinley-Smith S."/>
            <person name="Mohammad A.W."/>
            <person name="Gnirke A."/>
            <person name="Yurkov A.M."/>
            <person name="Nowrousian M."/>
            <person name="Sun S."/>
            <person name="Cuomo C.A."/>
            <person name="Heitman J."/>
        </authorList>
    </citation>
    <scope>NUCLEOTIDE SEQUENCE [LARGE SCALE GENOMIC DNA]</scope>
    <source>
        <strain evidence="2">CBS 11374</strain>
    </source>
</reference>
<organism evidence="2 3">
    <name type="scientific">Kwoniella shivajii</name>
    <dbReference type="NCBI Taxonomy" id="564305"/>
    <lineage>
        <taxon>Eukaryota</taxon>
        <taxon>Fungi</taxon>
        <taxon>Dikarya</taxon>
        <taxon>Basidiomycota</taxon>
        <taxon>Agaricomycotina</taxon>
        <taxon>Tremellomycetes</taxon>
        <taxon>Tremellales</taxon>
        <taxon>Cryptococcaceae</taxon>
        <taxon>Kwoniella</taxon>
    </lineage>
</organism>
<evidence type="ECO:0000313" key="3">
    <source>
        <dbReference type="Proteomes" id="UP001329825"/>
    </source>
</evidence>
<keyword evidence="3" id="KW-1185">Reference proteome</keyword>
<dbReference type="EMBL" id="CP141887">
    <property type="protein sequence ID" value="WRT68669.1"/>
    <property type="molecule type" value="Genomic_DNA"/>
</dbReference>
<protein>
    <recommendedName>
        <fullName evidence="4">WSC domain-containing protein</fullName>
    </recommendedName>
</protein>
<sequence length="205" mass="23189">MINLINRFTFFLTAALALITFVKCDNLFIGCGDEIDFVEMTFTTPFKNVCYTMCKNYSYTYYTHKADLGQCVCYIYPPPAAEYVPGAPDACEGQMQYNLIKSNWEFLKCYHPKDMSETPSDSFKACMDGCAPHEVAIAKPTGIFPGQTNCICASEHDLNGLEEGKCDFKMYYAYKHTPTPVPTFKRALRALAVAQRQAFRPRGPY</sequence>
<dbReference type="GeneID" id="87957778"/>
<name>A0ABZ1D593_9TREE</name>
<evidence type="ECO:0000313" key="2">
    <source>
        <dbReference type="EMBL" id="WRT68669.1"/>
    </source>
</evidence>
<accession>A0ABZ1D593</accession>
<feature type="chain" id="PRO_5047117351" description="WSC domain-containing protein" evidence="1">
    <location>
        <begin position="25"/>
        <end position="205"/>
    </location>
</feature>
<dbReference type="Proteomes" id="UP001329825">
    <property type="component" value="Chromosome 7"/>
</dbReference>
<feature type="signal peptide" evidence="1">
    <location>
        <begin position="1"/>
        <end position="24"/>
    </location>
</feature>